<keyword evidence="2" id="KW-1133">Transmembrane helix</keyword>
<accession>A0A482J4F4</accession>
<evidence type="ECO:0000313" key="4">
    <source>
        <dbReference type="Proteomes" id="UP000253772"/>
    </source>
</evidence>
<evidence type="ECO:0000256" key="1">
    <source>
        <dbReference type="SAM" id="MobiDB-lite"/>
    </source>
</evidence>
<evidence type="ECO:0000256" key="2">
    <source>
        <dbReference type="SAM" id="Phobius"/>
    </source>
</evidence>
<reference evidence="3 4" key="1">
    <citation type="submission" date="2019-03" db="EMBL/GenBank/DDBJ databases">
        <title>Comparative insights into the high quality Complete genome sequence of highly metal resistant Cupriavidus metallidurans strain BS1 isolated from a gold-copper mine.</title>
        <authorList>
            <person name="Mazhar H.S."/>
            <person name="Rensing C."/>
        </authorList>
    </citation>
    <scope>NUCLEOTIDE SEQUENCE [LARGE SCALE GENOMIC DNA]</scope>
    <source>
        <strain evidence="3 4">BS1</strain>
    </source>
</reference>
<evidence type="ECO:0008006" key="5">
    <source>
        <dbReference type="Google" id="ProtNLM"/>
    </source>
</evidence>
<dbReference type="EMBL" id="CP037901">
    <property type="protein sequence ID" value="QBP13884.1"/>
    <property type="molecule type" value="Genomic_DNA"/>
</dbReference>
<feature type="compositionally biased region" description="Pro residues" evidence="1">
    <location>
        <begin position="138"/>
        <end position="149"/>
    </location>
</feature>
<feature type="transmembrane region" description="Helical" evidence="2">
    <location>
        <begin position="92"/>
        <end position="117"/>
    </location>
</feature>
<feature type="region of interest" description="Disordered" evidence="1">
    <location>
        <begin position="124"/>
        <end position="149"/>
    </location>
</feature>
<gene>
    <name evidence="3" type="ORF">DDF84_030560</name>
</gene>
<proteinExistence type="predicted"/>
<name>A0A482J4F4_9BURK</name>
<dbReference type="OrthoDB" id="8795267at2"/>
<dbReference type="AlphaFoldDB" id="A0A482J4F4"/>
<sequence>MTRATASIPLRGALLLIIVLAQLLTPLLHGHIGTPNQTGLHVHTSPSRSFDSHSRFAGLSGHGDHHHHAFASHREPFEVDVETAIGPLSFSLLLQAAAVLGASVLTFVLLAALAVYITPRRAWRPASPRGRWSSRVGWPPPAQAPPIFS</sequence>
<dbReference type="Proteomes" id="UP000253772">
    <property type="component" value="Chromosome c2"/>
</dbReference>
<keyword evidence="2" id="KW-0812">Transmembrane</keyword>
<keyword evidence="2" id="KW-0472">Membrane</keyword>
<dbReference type="RefSeq" id="WP_017511386.1">
    <property type="nucleotide sequence ID" value="NZ_CP037901.1"/>
</dbReference>
<protein>
    <recommendedName>
        <fullName evidence="5">DUF2946 domain-containing protein</fullName>
    </recommendedName>
</protein>
<evidence type="ECO:0000313" key="3">
    <source>
        <dbReference type="EMBL" id="QBP13884.1"/>
    </source>
</evidence>
<organism evidence="3 4">
    <name type="scientific">Cupriavidus metallidurans</name>
    <dbReference type="NCBI Taxonomy" id="119219"/>
    <lineage>
        <taxon>Bacteria</taxon>
        <taxon>Pseudomonadati</taxon>
        <taxon>Pseudomonadota</taxon>
        <taxon>Betaproteobacteria</taxon>
        <taxon>Burkholderiales</taxon>
        <taxon>Burkholderiaceae</taxon>
        <taxon>Cupriavidus</taxon>
    </lineage>
</organism>